<evidence type="ECO:0000256" key="2">
    <source>
        <dbReference type="SAM" id="MobiDB-lite"/>
    </source>
</evidence>
<organism evidence="4 5">
    <name type="scientific">Brotocaccenecus cirricatena</name>
    <dbReference type="NCBI Taxonomy" id="3064195"/>
    <lineage>
        <taxon>Bacteria</taxon>
        <taxon>Bacillati</taxon>
        <taxon>Bacillota</taxon>
        <taxon>Clostridia</taxon>
        <taxon>Eubacteriales</taxon>
        <taxon>Oscillospiraceae</taxon>
        <taxon>Brotocaccenecus</taxon>
    </lineage>
</organism>
<dbReference type="Gene3D" id="1.10.10.630">
    <property type="entry name" value="DnaD domain-like"/>
    <property type="match status" value="2"/>
</dbReference>
<comment type="caution">
    <text evidence="4">The sequence shown here is derived from an EMBL/GenBank/DDBJ whole genome shotgun (WGS) entry which is preliminary data.</text>
</comment>
<keyword evidence="5" id="KW-1185">Reference proteome</keyword>
<dbReference type="InterPro" id="IPR034829">
    <property type="entry name" value="DnaD-like_sf"/>
</dbReference>
<gene>
    <name evidence="4" type="ORF">LKD37_13780</name>
</gene>
<sequence>MLIPQVEEKLGRKLKTADLQVLAGLYDDLGMPADVIYLLVNHCITRSEERYGPGRRPTLRQIEKEGYYWARQGLFDQDSAAHYLKTWRDRQQGQSAYMQVLGLGQRRPVASEEKYISDWMDKGFPPETVALAYDKTIFYKKQLEWRYLNGILRRWHENGWHTPEEVQQGDAGKPAQPSPKPDKPDQDNSRMEKYMKW</sequence>
<dbReference type="EMBL" id="JAJEPW010000054">
    <property type="protein sequence ID" value="MCC2130570.1"/>
    <property type="molecule type" value="Genomic_DNA"/>
</dbReference>
<dbReference type="NCBIfam" id="TIGR01446">
    <property type="entry name" value="DnaD_dom"/>
    <property type="match status" value="1"/>
</dbReference>
<feature type="domain" description="DnaB/C C-terminal" evidence="3">
    <location>
        <begin position="5"/>
        <end position="48"/>
    </location>
</feature>
<dbReference type="InterPro" id="IPR006343">
    <property type="entry name" value="DnaB/C_C"/>
</dbReference>
<name>A0AAE3AHU8_9FIRM</name>
<proteinExistence type="inferred from homology"/>
<evidence type="ECO:0000256" key="1">
    <source>
        <dbReference type="ARBA" id="ARBA00093462"/>
    </source>
</evidence>
<dbReference type="Proteomes" id="UP001199319">
    <property type="component" value="Unassembled WGS sequence"/>
</dbReference>
<dbReference type="SUPFAM" id="SSF158499">
    <property type="entry name" value="DnaD domain-like"/>
    <property type="match status" value="1"/>
</dbReference>
<evidence type="ECO:0000313" key="5">
    <source>
        <dbReference type="Proteomes" id="UP001199319"/>
    </source>
</evidence>
<dbReference type="Pfam" id="PF07261">
    <property type="entry name" value="DnaB_2"/>
    <property type="match status" value="2"/>
</dbReference>
<reference evidence="4" key="1">
    <citation type="submission" date="2021-10" db="EMBL/GenBank/DDBJ databases">
        <title>Anaerobic single-cell dispensing facilitates the cultivation of human gut bacteria.</title>
        <authorList>
            <person name="Afrizal A."/>
        </authorList>
    </citation>
    <scope>NUCLEOTIDE SEQUENCE</scope>
    <source>
        <strain evidence="4">CLA-AA-H272</strain>
    </source>
</reference>
<evidence type="ECO:0000313" key="4">
    <source>
        <dbReference type="EMBL" id="MCC2130570.1"/>
    </source>
</evidence>
<feature type="domain" description="DnaB/C C-terminal" evidence="3">
    <location>
        <begin position="110"/>
        <end position="168"/>
    </location>
</feature>
<feature type="region of interest" description="Disordered" evidence="2">
    <location>
        <begin position="163"/>
        <end position="197"/>
    </location>
</feature>
<evidence type="ECO:0000259" key="3">
    <source>
        <dbReference type="Pfam" id="PF07261"/>
    </source>
</evidence>
<protein>
    <submittedName>
        <fullName evidence="4">DnaD domain protein</fullName>
    </submittedName>
</protein>
<feature type="compositionally biased region" description="Basic and acidic residues" evidence="2">
    <location>
        <begin position="180"/>
        <end position="197"/>
    </location>
</feature>
<accession>A0AAE3AHU8</accession>
<comment type="similarity">
    <text evidence="1">Belongs to the DnaB/DnaD family.</text>
</comment>
<dbReference type="AlphaFoldDB" id="A0AAE3AHU8"/>